<dbReference type="Proteomes" id="UP000023152">
    <property type="component" value="Unassembled WGS sequence"/>
</dbReference>
<accession>X6MQ92</accession>
<feature type="compositionally biased region" description="Basic and acidic residues" evidence="2">
    <location>
        <begin position="172"/>
        <end position="185"/>
    </location>
</feature>
<dbReference type="EMBL" id="ASPP01018643">
    <property type="protein sequence ID" value="ETO16009.1"/>
    <property type="molecule type" value="Genomic_DNA"/>
</dbReference>
<name>X6MQ92_RETFI</name>
<feature type="coiled-coil region" evidence="1">
    <location>
        <begin position="336"/>
        <end position="450"/>
    </location>
</feature>
<protein>
    <submittedName>
        <fullName evidence="3">Uncharacterized protein</fullName>
    </submittedName>
</protein>
<evidence type="ECO:0000256" key="2">
    <source>
        <dbReference type="SAM" id="MobiDB-lite"/>
    </source>
</evidence>
<feature type="region of interest" description="Disordered" evidence="2">
    <location>
        <begin position="303"/>
        <end position="325"/>
    </location>
</feature>
<feature type="compositionally biased region" description="Polar residues" evidence="2">
    <location>
        <begin position="150"/>
        <end position="171"/>
    </location>
</feature>
<sequence length="771" mass="89013">MTFLMTKTIPLIFFLKNEFQKYFILYNFDLSFSVLNRYSFKECKQVSCCLNNKNLEQLTLTEDDVLGSEDELLQNTSMANLDTLEIAHDNQNDFASLDDLSRRKKVLPKYEPKPPHVPKKFSSFKQFSRAQNSILRTSTQFEGISDSDEQLQTKNGGTNLESDPHQLSTKIQNKETDHEKNDPVKNKKFSISHQSLTGNDTNPAQDKALTEVLCKQAEKDKTLSKLAQPMIENKEIEELETEIKNNQALNAIKQNALTEEEGRTGHKKKEKLEKIAAIENLELQEINQKIEQDFEVLRMCAQKKKKKKNGQMSNDPYMRERERKLREKEVSLNDRYFELKESLNDKNRNIKALEEQVEENKQKLREMREKMLKGGSKNKSDQLLQQQMTDLQNQQDTLSEQKDNEKKKLNDITLEQELLLLFLFIKCDTIEKVIEEQSLLEKEKSSLSDEKSEQYDFYIGQTLKKFNILRANILQEHTATIKHVIIYPLAIINDKDFRKQLKLEMKKKFKKVLLKNKLQKQLSSPVSSDLDIGPDMHGDYKILAFQCSPSEQYIASIGGNFVFHVHYTNGESFWMLPLSDRFEHISRDSVSCEIEWNDDSTWVCVWIKQCTWIALMNCVHKKWQTFELQSKEVITAFGWSHQISEGYYTHYVVGTDVGSIHIGKAQVNADNTSDTSDTSIISVNQKMPDSISAVGWSPNGEFIAVTANNRVAVTKADAVSIFRLQTKSKISRAKFVALADAQLLCICVEFTMILHCFDNKTGQNIYKKKVV</sequence>
<comment type="caution">
    <text evidence="3">The sequence shown here is derived from an EMBL/GenBank/DDBJ whole genome shotgun (WGS) entry which is preliminary data.</text>
</comment>
<keyword evidence="4" id="KW-1185">Reference proteome</keyword>
<dbReference type="AlphaFoldDB" id="X6MQ92"/>
<evidence type="ECO:0000313" key="3">
    <source>
        <dbReference type="EMBL" id="ETO16009.1"/>
    </source>
</evidence>
<keyword evidence="1" id="KW-0175">Coiled coil</keyword>
<evidence type="ECO:0000256" key="1">
    <source>
        <dbReference type="SAM" id="Coils"/>
    </source>
</evidence>
<gene>
    <name evidence="3" type="ORF">RFI_21354</name>
</gene>
<evidence type="ECO:0000313" key="4">
    <source>
        <dbReference type="Proteomes" id="UP000023152"/>
    </source>
</evidence>
<proteinExistence type="predicted"/>
<reference evidence="3 4" key="1">
    <citation type="journal article" date="2013" name="Curr. Biol.">
        <title>The Genome of the Foraminiferan Reticulomyxa filosa.</title>
        <authorList>
            <person name="Glockner G."/>
            <person name="Hulsmann N."/>
            <person name="Schleicher M."/>
            <person name="Noegel A.A."/>
            <person name="Eichinger L."/>
            <person name="Gallinger C."/>
            <person name="Pawlowski J."/>
            <person name="Sierra R."/>
            <person name="Euteneuer U."/>
            <person name="Pillet L."/>
            <person name="Moustafa A."/>
            <person name="Platzer M."/>
            <person name="Groth M."/>
            <person name="Szafranski K."/>
            <person name="Schliwa M."/>
        </authorList>
    </citation>
    <scope>NUCLEOTIDE SEQUENCE [LARGE SCALE GENOMIC DNA]</scope>
</reference>
<feature type="coiled-coil region" evidence="1">
    <location>
        <begin position="236"/>
        <end position="289"/>
    </location>
</feature>
<feature type="region of interest" description="Disordered" evidence="2">
    <location>
        <begin position="139"/>
        <end position="185"/>
    </location>
</feature>
<organism evidence="3 4">
    <name type="scientific">Reticulomyxa filosa</name>
    <dbReference type="NCBI Taxonomy" id="46433"/>
    <lineage>
        <taxon>Eukaryota</taxon>
        <taxon>Sar</taxon>
        <taxon>Rhizaria</taxon>
        <taxon>Retaria</taxon>
        <taxon>Foraminifera</taxon>
        <taxon>Monothalamids</taxon>
        <taxon>Reticulomyxidae</taxon>
        <taxon>Reticulomyxa</taxon>
    </lineage>
</organism>
<dbReference type="SUPFAM" id="SSF82171">
    <property type="entry name" value="DPP6 N-terminal domain-like"/>
    <property type="match status" value="1"/>
</dbReference>